<dbReference type="InterPro" id="IPR016155">
    <property type="entry name" value="Mopterin_synth/thiamin_S_b"/>
</dbReference>
<dbReference type="STRING" id="283786.SAMN04487990_11570"/>
<reference evidence="2" key="1">
    <citation type="submission" date="2016-10" db="EMBL/GenBank/DDBJ databases">
        <authorList>
            <person name="Varghese N."/>
            <person name="Submissions S."/>
        </authorList>
    </citation>
    <scope>NUCLEOTIDE SEQUENCE [LARGE SCALE GENOMIC DNA]</scope>
    <source>
        <strain evidence="2">DSM 23842</strain>
    </source>
</reference>
<dbReference type="InterPro" id="IPR012675">
    <property type="entry name" value="Beta-grasp_dom_sf"/>
</dbReference>
<dbReference type="PANTHER" id="PTHR34472:SF1">
    <property type="entry name" value="SULFUR CARRIER PROTEIN THIS"/>
    <property type="match status" value="1"/>
</dbReference>
<proteinExistence type="predicted"/>
<dbReference type="AlphaFoldDB" id="A0A1H4BPE5"/>
<dbReference type="SUPFAM" id="SSF54285">
    <property type="entry name" value="MoaD/ThiS"/>
    <property type="match status" value="1"/>
</dbReference>
<protein>
    <submittedName>
        <fullName evidence="1">Sulfur carrier protein</fullName>
    </submittedName>
</protein>
<dbReference type="PANTHER" id="PTHR34472">
    <property type="entry name" value="SULFUR CARRIER PROTEIN THIS"/>
    <property type="match status" value="1"/>
</dbReference>
<dbReference type="Gene3D" id="3.10.20.30">
    <property type="match status" value="1"/>
</dbReference>
<evidence type="ECO:0000313" key="2">
    <source>
        <dbReference type="Proteomes" id="UP000198846"/>
    </source>
</evidence>
<evidence type="ECO:0000313" key="1">
    <source>
        <dbReference type="EMBL" id="SEA50009.1"/>
    </source>
</evidence>
<organism evidence="1 2">
    <name type="scientific">Bizionia paragorgiae</name>
    <dbReference type="NCBI Taxonomy" id="283786"/>
    <lineage>
        <taxon>Bacteria</taxon>
        <taxon>Pseudomonadati</taxon>
        <taxon>Bacteroidota</taxon>
        <taxon>Flavobacteriia</taxon>
        <taxon>Flavobacteriales</taxon>
        <taxon>Flavobacteriaceae</taxon>
        <taxon>Bizionia</taxon>
    </lineage>
</organism>
<keyword evidence="2" id="KW-1185">Reference proteome</keyword>
<dbReference type="InterPro" id="IPR010035">
    <property type="entry name" value="Thi_S"/>
</dbReference>
<accession>A0A1H4BPE5</accession>
<dbReference type="EMBL" id="FNQK01000015">
    <property type="protein sequence ID" value="SEA50009.1"/>
    <property type="molecule type" value="Genomic_DNA"/>
</dbReference>
<sequence>MITITVNEKKHSFSHPITLLEVLNQLDSVQNGIAIAINNTIIQKRKWPETTLENNDDVLIITATQGG</sequence>
<gene>
    <name evidence="1" type="ORF">SAMN04487990_11570</name>
</gene>
<dbReference type="Proteomes" id="UP000198846">
    <property type="component" value="Unassembled WGS sequence"/>
</dbReference>
<dbReference type="Pfam" id="PF02597">
    <property type="entry name" value="ThiS"/>
    <property type="match status" value="1"/>
</dbReference>
<dbReference type="OrthoDB" id="1525151at2"/>
<dbReference type="InterPro" id="IPR003749">
    <property type="entry name" value="ThiS/MoaD-like"/>
</dbReference>
<name>A0A1H4BPE5_BIZPA</name>
<dbReference type="NCBIfam" id="TIGR01683">
    <property type="entry name" value="thiS"/>
    <property type="match status" value="1"/>
</dbReference>